<evidence type="ECO:0000256" key="1">
    <source>
        <dbReference type="SAM" id="MobiDB-lite"/>
    </source>
</evidence>
<feature type="compositionally biased region" description="Polar residues" evidence="1">
    <location>
        <begin position="59"/>
        <end position="76"/>
    </location>
</feature>
<dbReference type="AlphaFoldDB" id="A0A167I2A5"/>
<keyword evidence="3" id="KW-1185">Reference proteome</keyword>
<comment type="caution">
    <text evidence="2">The sequence shown here is derived from an EMBL/GenBank/DDBJ whole genome shotgun (WGS) entry which is preliminary data.</text>
</comment>
<accession>A0A167I2A5</accession>
<reference evidence="2 3" key="1">
    <citation type="journal article" date="2016" name="Genome Biol. Evol.">
        <title>Divergent and convergent evolution of fungal pathogenicity.</title>
        <authorList>
            <person name="Shang Y."/>
            <person name="Xiao G."/>
            <person name="Zheng P."/>
            <person name="Cen K."/>
            <person name="Zhan S."/>
            <person name="Wang C."/>
        </authorList>
    </citation>
    <scope>NUCLEOTIDE SEQUENCE [LARGE SCALE GENOMIC DNA]</scope>
    <source>
        <strain evidence="2 3">RCEF 4871</strain>
    </source>
</reference>
<sequence length="204" mass="22070">MYSVLSTGTTASTPHTHTHTHAQLGNPPPARKPIHVRSTYTAQWQQPTTSAVPSRKQQHSSPTVFVSILNTCSTSKQTRRGPRPDPNLSEGACDTKGPGQAESTSAAPNDSPSVLYCFLLSTLALRSTLAPNAVCAGLKAPQTADCNLQTPHPLLGNRHPREQGTPRYSLRTRDTRTSWGEEQSMLVPVLMPVPSQTEGRQARD</sequence>
<feature type="compositionally biased region" description="Polar residues" evidence="1">
    <location>
        <begin position="38"/>
        <end position="52"/>
    </location>
</feature>
<evidence type="ECO:0000313" key="3">
    <source>
        <dbReference type="Proteomes" id="UP000243498"/>
    </source>
</evidence>
<feature type="region of interest" description="Disordered" evidence="1">
    <location>
        <begin position="1"/>
        <end position="108"/>
    </location>
</feature>
<dbReference type="EMBL" id="AZHC01000004">
    <property type="protein sequence ID" value="OAA48589.1"/>
    <property type="molecule type" value="Genomic_DNA"/>
</dbReference>
<gene>
    <name evidence="2" type="ORF">NOR_01839</name>
</gene>
<dbReference type="Proteomes" id="UP000243498">
    <property type="component" value="Unassembled WGS sequence"/>
</dbReference>
<organism evidence="2 3">
    <name type="scientific">Metarhizium rileyi (strain RCEF 4871)</name>
    <name type="common">Nomuraea rileyi</name>
    <dbReference type="NCBI Taxonomy" id="1649241"/>
    <lineage>
        <taxon>Eukaryota</taxon>
        <taxon>Fungi</taxon>
        <taxon>Dikarya</taxon>
        <taxon>Ascomycota</taxon>
        <taxon>Pezizomycotina</taxon>
        <taxon>Sordariomycetes</taxon>
        <taxon>Hypocreomycetidae</taxon>
        <taxon>Hypocreales</taxon>
        <taxon>Clavicipitaceae</taxon>
        <taxon>Metarhizium</taxon>
    </lineage>
</organism>
<evidence type="ECO:0000313" key="2">
    <source>
        <dbReference type="EMBL" id="OAA48589.1"/>
    </source>
</evidence>
<proteinExistence type="predicted"/>
<protein>
    <submittedName>
        <fullName evidence="2">Uncharacterized protein</fullName>
    </submittedName>
</protein>
<name>A0A167I2A5_METRR</name>